<keyword evidence="6" id="KW-1185">Reference proteome</keyword>
<evidence type="ECO:0000313" key="5">
    <source>
        <dbReference type="EMBL" id="MFD2036098.1"/>
    </source>
</evidence>
<dbReference type="InterPro" id="IPR010016">
    <property type="entry name" value="PxpB"/>
</dbReference>
<dbReference type="EMBL" id="JBHUHR010000039">
    <property type="protein sequence ID" value="MFD2036098.1"/>
    <property type="molecule type" value="Genomic_DNA"/>
</dbReference>
<dbReference type="Proteomes" id="UP001597361">
    <property type="component" value="Unassembled WGS sequence"/>
</dbReference>
<evidence type="ECO:0000256" key="3">
    <source>
        <dbReference type="ARBA" id="ARBA00022840"/>
    </source>
</evidence>
<dbReference type="PANTHER" id="PTHR34698:SF2">
    <property type="entry name" value="5-OXOPROLINASE SUBUNIT B"/>
    <property type="match status" value="1"/>
</dbReference>
<dbReference type="InterPro" id="IPR029000">
    <property type="entry name" value="Cyclophilin-like_dom_sf"/>
</dbReference>
<evidence type="ECO:0000256" key="2">
    <source>
        <dbReference type="ARBA" id="ARBA00022801"/>
    </source>
</evidence>
<feature type="domain" description="Carboxyltransferase" evidence="4">
    <location>
        <begin position="6"/>
        <end position="203"/>
    </location>
</feature>
<dbReference type="PANTHER" id="PTHR34698">
    <property type="entry name" value="5-OXOPROLINASE SUBUNIT B"/>
    <property type="match status" value="1"/>
</dbReference>
<keyword evidence="1" id="KW-0547">Nucleotide-binding</keyword>
<protein>
    <submittedName>
        <fullName evidence="5">5-oxoprolinase subunit PxpB</fullName>
        <ecNumber evidence="5">3.5.2.9</ecNumber>
    </submittedName>
</protein>
<dbReference type="Pfam" id="PF02682">
    <property type="entry name" value="CT_C_D"/>
    <property type="match status" value="1"/>
</dbReference>
<proteinExistence type="predicted"/>
<evidence type="ECO:0000256" key="1">
    <source>
        <dbReference type="ARBA" id="ARBA00022741"/>
    </source>
</evidence>
<dbReference type="RefSeq" id="WP_376887121.1">
    <property type="nucleotide sequence ID" value="NZ_JBHUHR010000039.1"/>
</dbReference>
<gene>
    <name evidence="5" type="primary">pxpB</name>
    <name evidence="5" type="ORF">ACFSKL_14950</name>
</gene>
<accession>A0ABW4VPU0</accession>
<dbReference type="SMART" id="SM00796">
    <property type="entry name" value="AHS1"/>
    <property type="match status" value="1"/>
</dbReference>
<dbReference type="GO" id="GO:0017168">
    <property type="term" value="F:5-oxoprolinase (ATP-hydrolyzing) activity"/>
    <property type="evidence" value="ECO:0007669"/>
    <property type="project" value="UniProtKB-EC"/>
</dbReference>
<reference evidence="6" key="1">
    <citation type="journal article" date="2019" name="Int. J. Syst. Evol. Microbiol.">
        <title>The Global Catalogue of Microorganisms (GCM) 10K type strain sequencing project: providing services to taxonomists for standard genome sequencing and annotation.</title>
        <authorList>
            <consortium name="The Broad Institute Genomics Platform"/>
            <consortium name="The Broad Institute Genome Sequencing Center for Infectious Disease"/>
            <person name="Wu L."/>
            <person name="Ma J."/>
        </authorList>
    </citation>
    <scope>NUCLEOTIDE SEQUENCE [LARGE SCALE GENOMIC DNA]</scope>
    <source>
        <strain evidence="6">CGMCC 1.15180</strain>
    </source>
</reference>
<dbReference type="Gene3D" id="2.40.100.10">
    <property type="entry name" value="Cyclophilin-like"/>
    <property type="match status" value="1"/>
</dbReference>
<sequence>MVKTYFQIHPNLIEIKWPKEINDKILLEQIAVKSFLEEFYRDIILEIRIGFNTLSILFDIEISNQPWDEIWNKVLNVDHSESGIESTTWKIPVCYQGEFAFDLENLAKTKKITTSELITIHCSKPYRLHFYGFLPGFMYLGGLDSSLHCPRKSSPNLVIPKGSVAIGGSQTGIYPMQSPGGWHVIGKTPLVLFDNQKTEVTIAKQGDRIQFQSIEMDEFDFISNQVKEGKYNWENA</sequence>
<keyword evidence="3" id="KW-0067">ATP-binding</keyword>
<evidence type="ECO:0000313" key="6">
    <source>
        <dbReference type="Proteomes" id="UP001597361"/>
    </source>
</evidence>
<keyword evidence="2 5" id="KW-0378">Hydrolase</keyword>
<dbReference type="SUPFAM" id="SSF160467">
    <property type="entry name" value="PH0987 N-terminal domain-like"/>
    <property type="match status" value="1"/>
</dbReference>
<dbReference type="EC" id="3.5.2.9" evidence="5"/>
<dbReference type="InterPro" id="IPR003833">
    <property type="entry name" value="CT_C_D"/>
</dbReference>
<dbReference type="SUPFAM" id="SSF50891">
    <property type="entry name" value="Cyclophilin-like"/>
    <property type="match status" value="1"/>
</dbReference>
<organism evidence="5 6">
    <name type="scientific">Belliella marina</name>
    <dbReference type="NCBI Taxonomy" id="1644146"/>
    <lineage>
        <taxon>Bacteria</taxon>
        <taxon>Pseudomonadati</taxon>
        <taxon>Bacteroidota</taxon>
        <taxon>Cytophagia</taxon>
        <taxon>Cytophagales</taxon>
        <taxon>Cyclobacteriaceae</taxon>
        <taxon>Belliella</taxon>
    </lineage>
</organism>
<comment type="caution">
    <text evidence="5">The sequence shown here is derived from an EMBL/GenBank/DDBJ whole genome shotgun (WGS) entry which is preliminary data.</text>
</comment>
<evidence type="ECO:0000259" key="4">
    <source>
        <dbReference type="SMART" id="SM00796"/>
    </source>
</evidence>
<name>A0ABW4VPU0_9BACT</name>
<dbReference type="NCBIfam" id="TIGR00370">
    <property type="entry name" value="5-oxoprolinase subunit PxpB"/>
    <property type="match status" value="1"/>
</dbReference>